<evidence type="ECO:0000313" key="12">
    <source>
        <dbReference type="Proteomes" id="UP000253509"/>
    </source>
</evidence>
<dbReference type="Gene3D" id="2.30.250.10">
    <property type="entry name" value="Aminopeptidase i, Domain 2"/>
    <property type="match status" value="1"/>
</dbReference>
<sequence>MSTASKNSQSSAQAAADLSDFVSSSPSSYHATATAVARLDAAGYTVLDEREKWAIEPGGGYCVIRDGAIIAWRVPREIDRASGFRVFGSHTDSPAFKLKPGGEFDAEGVRQVGVEIYGGPLLNSWLDRELAFAGRLALADGSVVLARTSEIARIPQLAIHLDRQVNDGLSLDKQRHTAPIIGLSDLAESDIIEIVAASAEVDPELVVGHDVYTIPVQEPALFGAHEEFFAAPRLDNLLSVHAGVTAMESLDPDGLESIAVFAGFDHEEIGSNSRSGACGPFLADITERIHGSVHPDATRSDYLALLAGSVCVSSDAGHAVHPNYPERHDPHVRPRLGGGPLLKLNAQQRYATDAVGTAVWARACAAAGVESQDFVSNNAMPCGSTIGPLTATRLGMTTVDVGPALYSMHSAREMCAISDVVALGAAAKAFLQGA</sequence>
<dbReference type="AlphaFoldDB" id="A0A366IFX0"/>
<dbReference type="Pfam" id="PF02127">
    <property type="entry name" value="Peptidase_M18"/>
    <property type="match status" value="1"/>
</dbReference>
<dbReference type="EMBL" id="QNSB01000012">
    <property type="protein sequence ID" value="RBP69547.1"/>
    <property type="molecule type" value="Genomic_DNA"/>
</dbReference>
<evidence type="ECO:0000256" key="1">
    <source>
        <dbReference type="ARBA" id="ARBA00001947"/>
    </source>
</evidence>
<reference evidence="11 12" key="1">
    <citation type="submission" date="2018-06" db="EMBL/GenBank/DDBJ databases">
        <title>Freshwater and sediment microbial communities from various areas in North America, analyzing microbe dynamics in response to fracking.</title>
        <authorList>
            <person name="Lamendella R."/>
        </authorList>
    </citation>
    <scope>NUCLEOTIDE SEQUENCE [LARGE SCALE GENOMIC DNA]</scope>
    <source>
        <strain evidence="11 12">3b_TX</strain>
    </source>
</reference>
<evidence type="ECO:0000256" key="5">
    <source>
        <dbReference type="ARBA" id="ARBA00022723"/>
    </source>
</evidence>
<evidence type="ECO:0000256" key="2">
    <source>
        <dbReference type="ARBA" id="ARBA00008290"/>
    </source>
</evidence>
<comment type="caution">
    <text evidence="11">The sequence shown here is derived from an EMBL/GenBank/DDBJ whole genome shotgun (WGS) entry which is preliminary data.</text>
</comment>
<keyword evidence="5 9" id="KW-0479">Metal-binding</keyword>
<gene>
    <name evidence="11" type="ORF">DFO65_11281</name>
</gene>
<evidence type="ECO:0000256" key="10">
    <source>
        <dbReference type="RuleBase" id="RU004387"/>
    </source>
</evidence>
<evidence type="ECO:0000256" key="6">
    <source>
        <dbReference type="ARBA" id="ARBA00022801"/>
    </source>
</evidence>
<dbReference type="GO" id="GO:0004177">
    <property type="term" value="F:aminopeptidase activity"/>
    <property type="evidence" value="ECO:0007669"/>
    <property type="project" value="UniProtKB-KW"/>
</dbReference>
<keyword evidence="7 9" id="KW-0862">Zinc</keyword>
<evidence type="ECO:0000256" key="4">
    <source>
        <dbReference type="ARBA" id="ARBA00022670"/>
    </source>
</evidence>
<dbReference type="PANTHER" id="PTHR28570:SF3">
    <property type="entry name" value="ASPARTYL AMINOPEPTIDASE"/>
    <property type="match status" value="1"/>
</dbReference>
<comment type="similarity">
    <text evidence="2 9">Belongs to the peptidase M18 family.</text>
</comment>
<keyword evidence="3 9" id="KW-0031">Aminopeptidase</keyword>
<dbReference type="InterPro" id="IPR023358">
    <property type="entry name" value="Peptidase_M18_dom2"/>
</dbReference>
<dbReference type="GO" id="GO:0008270">
    <property type="term" value="F:zinc ion binding"/>
    <property type="evidence" value="ECO:0007669"/>
    <property type="project" value="InterPro"/>
</dbReference>
<dbReference type="RefSeq" id="WP_113905240.1">
    <property type="nucleotide sequence ID" value="NZ_QNSB01000012.1"/>
</dbReference>
<protein>
    <recommendedName>
        <fullName evidence="10">M18 family aminopeptidase</fullName>
        <ecNumber evidence="10">3.4.11.-</ecNumber>
    </recommendedName>
</protein>
<evidence type="ECO:0000256" key="8">
    <source>
        <dbReference type="ARBA" id="ARBA00023049"/>
    </source>
</evidence>
<evidence type="ECO:0000256" key="7">
    <source>
        <dbReference type="ARBA" id="ARBA00022833"/>
    </source>
</evidence>
<dbReference type="Proteomes" id="UP000253509">
    <property type="component" value="Unassembled WGS sequence"/>
</dbReference>
<keyword evidence="6 9" id="KW-0378">Hydrolase</keyword>
<proteinExistence type="inferred from homology"/>
<dbReference type="GO" id="GO:0008237">
    <property type="term" value="F:metallopeptidase activity"/>
    <property type="evidence" value="ECO:0007669"/>
    <property type="project" value="UniProtKB-KW"/>
</dbReference>
<accession>A0A366IFX0</accession>
<organism evidence="11 12">
    <name type="scientific">Brevibacterium celere</name>
    <dbReference type="NCBI Taxonomy" id="225845"/>
    <lineage>
        <taxon>Bacteria</taxon>
        <taxon>Bacillati</taxon>
        <taxon>Actinomycetota</taxon>
        <taxon>Actinomycetes</taxon>
        <taxon>Micrococcales</taxon>
        <taxon>Brevibacteriaceae</taxon>
        <taxon>Brevibacterium</taxon>
    </lineage>
</organism>
<dbReference type="EC" id="3.4.11.-" evidence="10"/>
<keyword evidence="8 9" id="KW-0482">Metalloprotease</keyword>
<evidence type="ECO:0000256" key="9">
    <source>
        <dbReference type="RuleBase" id="RU004386"/>
    </source>
</evidence>
<keyword evidence="12" id="KW-1185">Reference proteome</keyword>
<dbReference type="NCBIfam" id="NF002759">
    <property type="entry name" value="PRK02813.1"/>
    <property type="match status" value="1"/>
</dbReference>
<evidence type="ECO:0000256" key="3">
    <source>
        <dbReference type="ARBA" id="ARBA00022438"/>
    </source>
</evidence>
<dbReference type="PANTHER" id="PTHR28570">
    <property type="entry name" value="ASPARTYL AMINOPEPTIDASE"/>
    <property type="match status" value="1"/>
</dbReference>
<dbReference type="GO" id="GO:0006508">
    <property type="term" value="P:proteolysis"/>
    <property type="evidence" value="ECO:0007669"/>
    <property type="project" value="UniProtKB-KW"/>
</dbReference>
<name>A0A366IFX0_9MICO</name>
<dbReference type="InterPro" id="IPR001948">
    <property type="entry name" value="Peptidase_M18"/>
</dbReference>
<dbReference type="Gene3D" id="3.40.630.10">
    <property type="entry name" value="Zn peptidases"/>
    <property type="match status" value="1"/>
</dbReference>
<dbReference type="PRINTS" id="PR00932">
    <property type="entry name" value="AMINO1PTASE"/>
</dbReference>
<dbReference type="SUPFAM" id="SSF53187">
    <property type="entry name" value="Zn-dependent exopeptidases"/>
    <property type="match status" value="1"/>
</dbReference>
<dbReference type="GO" id="GO:0005737">
    <property type="term" value="C:cytoplasm"/>
    <property type="evidence" value="ECO:0007669"/>
    <property type="project" value="UniProtKB-ARBA"/>
</dbReference>
<dbReference type="SUPFAM" id="SSF101821">
    <property type="entry name" value="Aminopeptidase/glucanase lid domain"/>
    <property type="match status" value="1"/>
</dbReference>
<keyword evidence="4 9" id="KW-0645">Protease</keyword>
<evidence type="ECO:0000313" key="11">
    <source>
        <dbReference type="EMBL" id="RBP69547.1"/>
    </source>
</evidence>
<comment type="cofactor">
    <cofactor evidence="1 10">
        <name>Zn(2+)</name>
        <dbReference type="ChEBI" id="CHEBI:29105"/>
    </cofactor>
</comment>